<dbReference type="CDD" id="cd02966">
    <property type="entry name" value="TlpA_like_family"/>
    <property type="match status" value="1"/>
</dbReference>
<dbReference type="Proteomes" id="UP001247620">
    <property type="component" value="Unassembled WGS sequence"/>
</dbReference>
<evidence type="ECO:0000256" key="5">
    <source>
        <dbReference type="SAM" id="SignalP"/>
    </source>
</evidence>
<keyword evidence="2" id="KW-0201">Cytochrome c-type biogenesis</keyword>
<feature type="signal peptide" evidence="5">
    <location>
        <begin position="1"/>
        <end position="21"/>
    </location>
</feature>
<evidence type="ECO:0000256" key="3">
    <source>
        <dbReference type="ARBA" id="ARBA00023157"/>
    </source>
</evidence>
<evidence type="ECO:0000256" key="2">
    <source>
        <dbReference type="ARBA" id="ARBA00022748"/>
    </source>
</evidence>
<gene>
    <name evidence="7" type="ORF">J2W55_003552</name>
</gene>
<dbReference type="SUPFAM" id="SSF52833">
    <property type="entry name" value="Thioredoxin-like"/>
    <property type="match status" value="1"/>
</dbReference>
<dbReference type="InterPro" id="IPR000866">
    <property type="entry name" value="AhpC/TSA"/>
</dbReference>
<keyword evidence="8" id="KW-1185">Reference proteome</keyword>
<dbReference type="PROSITE" id="PS51352">
    <property type="entry name" value="THIOREDOXIN_2"/>
    <property type="match status" value="1"/>
</dbReference>
<sequence length="425" mass="49108">MKKITILIVMAVLCHFFTAKAQSTSIIKLYKVGDTLPDLTINKVVNFKSKTIHLADFKDRLVILDFWDSYCGPCIEHMPKIYALQRHFGAKIFMLPVDPYKGDTPERIQAFFNKRKASFDLPSVTVDTILNKMFRPKSLGVYIWIQNGIVKAITEAEDVTEKNISLMLDSGLTAVAHIDTARFHAERPFPINGFNGSKPPVYIYRSIFTPYIKGVHGSGMMLDSSDKVYRIYHYAETPQNLLLSAFPEFSRFVSGFLKIKVANLNEFKSSRKPAADSNWYNYEAIFPPTTKQRAFKYFQQDLAKYLPFKIDSVRLNDSVWVLKRSLKHRPITSGPKEKDTNLFDVSNSPLFFSNMPVKRILYDFQNYYKEPFIDETDFNQNVWLKLPVDRRNFTEIAKSLEDQGFTLIKEPRELEYAVISDKSPQ</sequence>
<dbReference type="EMBL" id="JAVDUU010000003">
    <property type="protein sequence ID" value="MDR6943699.1"/>
    <property type="molecule type" value="Genomic_DNA"/>
</dbReference>
<comment type="caution">
    <text evidence="7">The sequence shown here is derived from an EMBL/GenBank/DDBJ whole genome shotgun (WGS) entry which is preliminary data.</text>
</comment>
<feature type="domain" description="Thioredoxin" evidence="6">
    <location>
        <begin position="30"/>
        <end position="169"/>
    </location>
</feature>
<dbReference type="InterPro" id="IPR036249">
    <property type="entry name" value="Thioredoxin-like_sf"/>
</dbReference>
<organism evidence="7 8">
    <name type="scientific">Mucilaginibacter pocheonensis</name>
    <dbReference type="NCBI Taxonomy" id="398050"/>
    <lineage>
        <taxon>Bacteria</taxon>
        <taxon>Pseudomonadati</taxon>
        <taxon>Bacteroidota</taxon>
        <taxon>Sphingobacteriia</taxon>
        <taxon>Sphingobacteriales</taxon>
        <taxon>Sphingobacteriaceae</taxon>
        <taxon>Mucilaginibacter</taxon>
    </lineage>
</organism>
<evidence type="ECO:0000313" key="7">
    <source>
        <dbReference type="EMBL" id="MDR6943699.1"/>
    </source>
</evidence>
<keyword evidence="5" id="KW-0732">Signal</keyword>
<name>A0ABU1TEM0_9SPHI</name>
<dbReference type="GO" id="GO:0016853">
    <property type="term" value="F:isomerase activity"/>
    <property type="evidence" value="ECO:0007669"/>
    <property type="project" value="UniProtKB-KW"/>
</dbReference>
<dbReference type="Gene3D" id="3.40.30.10">
    <property type="entry name" value="Glutaredoxin"/>
    <property type="match status" value="1"/>
</dbReference>
<evidence type="ECO:0000259" key="6">
    <source>
        <dbReference type="PROSITE" id="PS51352"/>
    </source>
</evidence>
<protein>
    <submittedName>
        <fullName evidence="7">Thiol-disulfide isomerase/thioredoxin</fullName>
    </submittedName>
</protein>
<dbReference type="PANTHER" id="PTHR42852:SF6">
    <property type="entry name" value="THIOL:DISULFIDE INTERCHANGE PROTEIN DSBE"/>
    <property type="match status" value="1"/>
</dbReference>
<reference evidence="7 8" key="1">
    <citation type="submission" date="2023-07" db="EMBL/GenBank/DDBJ databases">
        <title>Sorghum-associated microbial communities from plants grown in Nebraska, USA.</title>
        <authorList>
            <person name="Schachtman D."/>
        </authorList>
    </citation>
    <scope>NUCLEOTIDE SEQUENCE [LARGE SCALE GENOMIC DNA]</scope>
    <source>
        <strain evidence="7 8">3262</strain>
    </source>
</reference>
<keyword evidence="7" id="KW-0413">Isomerase</keyword>
<evidence type="ECO:0000256" key="1">
    <source>
        <dbReference type="ARBA" id="ARBA00004196"/>
    </source>
</evidence>
<dbReference type="Pfam" id="PF00578">
    <property type="entry name" value="AhpC-TSA"/>
    <property type="match status" value="1"/>
</dbReference>
<keyword evidence="3" id="KW-1015">Disulfide bond</keyword>
<dbReference type="RefSeq" id="WP_310098439.1">
    <property type="nucleotide sequence ID" value="NZ_JAVDUU010000003.1"/>
</dbReference>
<dbReference type="PANTHER" id="PTHR42852">
    <property type="entry name" value="THIOL:DISULFIDE INTERCHANGE PROTEIN DSBE"/>
    <property type="match status" value="1"/>
</dbReference>
<keyword evidence="4" id="KW-0676">Redox-active center</keyword>
<proteinExistence type="predicted"/>
<feature type="chain" id="PRO_5047179177" evidence="5">
    <location>
        <begin position="22"/>
        <end position="425"/>
    </location>
</feature>
<dbReference type="InterPro" id="IPR013766">
    <property type="entry name" value="Thioredoxin_domain"/>
</dbReference>
<comment type="subcellular location">
    <subcellularLocation>
        <location evidence="1">Cell envelope</location>
    </subcellularLocation>
</comment>
<evidence type="ECO:0000256" key="4">
    <source>
        <dbReference type="ARBA" id="ARBA00023284"/>
    </source>
</evidence>
<evidence type="ECO:0000313" key="8">
    <source>
        <dbReference type="Proteomes" id="UP001247620"/>
    </source>
</evidence>
<accession>A0ABU1TEM0</accession>
<dbReference type="InterPro" id="IPR050553">
    <property type="entry name" value="Thioredoxin_ResA/DsbE_sf"/>
</dbReference>